<dbReference type="Pfam" id="PF00155">
    <property type="entry name" value="Aminotran_1_2"/>
    <property type="match status" value="1"/>
</dbReference>
<dbReference type="Gene3D" id="3.90.1150.10">
    <property type="entry name" value="Aspartate Aminotransferase, domain 1"/>
    <property type="match status" value="1"/>
</dbReference>
<dbReference type="InterPro" id="IPR015422">
    <property type="entry name" value="PyrdxlP-dep_Trfase_small"/>
</dbReference>
<dbReference type="InterPro" id="IPR004839">
    <property type="entry name" value="Aminotransferase_I/II_large"/>
</dbReference>
<evidence type="ECO:0000256" key="6">
    <source>
        <dbReference type="ARBA" id="ARBA00037888"/>
    </source>
</evidence>
<dbReference type="EMBL" id="KX082936">
    <property type="protein sequence ID" value="ARO76405.1"/>
    <property type="molecule type" value="mRNA"/>
</dbReference>
<evidence type="ECO:0000256" key="1">
    <source>
        <dbReference type="ARBA" id="ARBA00001933"/>
    </source>
</evidence>
<dbReference type="GO" id="GO:0030170">
    <property type="term" value="F:pyridoxal phosphate binding"/>
    <property type="evidence" value="ECO:0007669"/>
    <property type="project" value="InterPro"/>
</dbReference>
<dbReference type="PANTHER" id="PTHR43795">
    <property type="entry name" value="BIFUNCTIONAL ASPARTATE AMINOTRANSFERASE AND GLUTAMATE/ASPARTATE-PREPHENATE AMINOTRANSFERASE-RELATED"/>
    <property type="match status" value="1"/>
</dbReference>
<dbReference type="PANTHER" id="PTHR43795:SF6">
    <property type="entry name" value="1-AMINOCYCLOPROPANE-1-CARBOXYLATE SYNTHASE 6"/>
    <property type="match status" value="1"/>
</dbReference>
<feature type="domain" description="Aminotransferase class I/classII large" evidence="9">
    <location>
        <begin position="1"/>
        <end position="127"/>
    </location>
</feature>
<evidence type="ECO:0000259" key="9">
    <source>
        <dbReference type="Pfam" id="PF00155"/>
    </source>
</evidence>
<dbReference type="InterPro" id="IPR015424">
    <property type="entry name" value="PyrdxlP-dep_Trfase"/>
</dbReference>
<organism evidence="10">
    <name type="scientific">Narcissus tazetta subsp. chinensis</name>
    <dbReference type="NCBI Taxonomy" id="391288"/>
    <lineage>
        <taxon>Eukaryota</taxon>
        <taxon>Viridiplantae</taxon>
        <taxon>Streptophyta</taxon>
        <taxon>Embryophyta</taxon>
        <taxon>Tracheophyta</taxon>
        <taxon>Spermatophyta</taxon>
        <taxon>Magnoliopsida</taxon>
        <taxon>Liliopsida</taxon>
        <taxon>Asparagales</taxon>
        <taxon>Amaryllidaceae</taxon>
        <taxon>Amaryllidoideae</taxon>
        <taxon>Narcissus</taxon>
    </lineage>
</organism>
<dbReference type="InterPro" id="IPR050478">
    <property type="entry name" value="Ethylene_sulfur-biosynth"/>
</dbReference>
<keyword evidence="4" id="KW-0663">Pyridoxal phosphate</keyword>
<dbReference type="SMR" id="A0A2Z2GQ15"/>
<comment type="catalytic activity">
    <reaction evidence="8">
        <text>S-adenosyl-L-methionine = 1-aminocyclopropane-1-carboxylate + S-methyl-5'-thioadenosine + H(+)</text>
        <dbReference type="Rhea" id="RHEA:21744"/>
        <dbReference type="ChEBI" id="CHEBI:15378"/>
        <dbReference type="ChEBI" id="CHEBI:17509"/>
        <dbReference type="ChEBI" id="CHEBI:58360"/>
        <dbReference type="ChEBI" id="CHEBI:59789"/>
        <dbReference type="EC" id="4.4.1.14"/>
    </reaction>
</comment>
<evidence type="ECO:0000256" key="5">
    <source>
        <dbReference type="ARBA" id="ARBA00023239"/>
    </source>
</evidence>
<evidence type="ECO:0000256" key="8">
    <source>
        <dbReference type="ARBA" id="ARBA00049554"/>
    </source>
</evidence>
<comment type="pathway">
    <text evidence="6">Alkene biosynthesis; ethylene biosynthesis via S-adenosyl-L-methionine; ethylene from S-adenosyl-L-methionine: step 1/2.</text>
</comment>
<name>A0A2Z2GQ15_NARTA</name>
<keyword evidence="3" id="KW-0949">S-adenosyl-L-methionine</keyword>
<dbReference type="GO" id="GO:0008483">
    <property type="term" value="F:transaminase activity"/>
    <property type="evidence" value="ECO:0007669"/>
    <property type="project" value="TreeGrafter"/>
</dbReference>
<dbReference type="SUPFAM" id="SSF53383">
    <property type="entry name" value="PLP-dependent transferases"/>
    <property type="match status" value="1"/>
</dbReference>
<reference evidence="10" key="1">
    <citation type="submission" date="2016-04" db="EMBL/GenBank/DDBJ databases">
        <authorList>
            <person name="Evans L.H."/>
            <person name="Alamgir A."/>
            <person name="Owens N."/>
            <person name="Weber N.D."/>
            <person name="Virtaneva K."/>
            <person name="Barbian K."/>
            <person name="Babar A."/>
            <person name="Rosenke K."/>
        </authorList>
    </citation>
    <scope>NUCLEOTIDE SEQUENCE</scope>
</reference>
<proteinExistence type="evidence at transcript level"/>
<sequence length="183" mass="20601">MSSFGLVSTQTQHFLASMLLDDAFTTTFLEESAMRLAERHKVFTEGLIEVGIHCLESNAGLFCWMDLRSMLKAATSDAEIELWRMIIDKVKLNVSPGTSFHCSEPGWFRVCFANIDEETMEIALGRIRSFVDEANRIKAQAKKKKSWHVASLRLSLSRRIEDVSIMSPHLCMSPCSPLIQAAT</sequence>
<protein>
    <recommendedName>
        <fullName evidence="7">1-aminocyclopropane-1-carboxylate synthase</fullName>
        <ecNumber evidence="7">4.4.1.14</ecNumber>
    </recommendedName>
</protein>
<dbReference type="EC" id="4.4.1.14" evidence="7"/>
<evidence type="ECO:0000313" key="10">
    <source>
        <dbReference type="EMBL" id="ARO76405.1"/>
    </source>
</evidence>
<dbReference type="AlphaFoldDB" id="A0A2Z2GQ15"/>
<evidence type="ECO:0000256" key="2">
    <source>
        <dbReference type="ARBA" id="ARBA00022666"/>
    </source>
</evidence>
<comment type="cofactor">
    <cofactor evidence="1">
        <name>pyridoxal 5'-phosphate</name>
        <dbReference type="ChEBI" id="CHEBI:597326"/>
    </cofactor>
</comment>
<gene>
    <name evidence="10" type="primary">ACS1</name>
</gene>
<dbReference type="GO" id="GO:0016847">
    <property type="term" value="F:1-aminocyclopropane-1-carboxylate synthase activity"/>
    <property type="evidence" value="ECO:0007669"/>
    <property type="project" value="UniProtKB-EC"/>
</dbReference>
<evidence type="ECO:0000256" key="4">
    <source>
        <dbReference type="ARBA" id="ARBA00022898"/>
    </source>
</evidence>
<evidence type="ECO:0000256" key="3">
    <source>
        <dbReference type="ARBA" id="ARBA00022691"/>
    </source>
</evidence>
<keyword evidence="5" id="KW-0456">Lyase</keyword>
<evidence type="ECO:0000256" key="7">
    <source>
        <dbReference type="ARBA" id="ARBA00039053"/>
    </source>
</evidence>
<dbReference type="GO" id="GO:0009693">
    <property type="term" value="P:ethylene biosynthetic process"/>
    <property type="evidence" value="ECO:0007669"/>
    <property type="project" value="UniProtKB-KW"/>
</dbReference>
<accession>A0A2Z2GQ15</accession>
<keyword evidence="2" id="KW-0266">Ethylene biosynthesis</keyword>